<dbReference type="SUPFAM" id="SSF57701">
    <property type="entry name" value="Zn2/Cys6 DNA-binding domain"/>
    <property type="match status" value="1"/>
</dbReference>
<evidence type="ECO:0000313" key="3">
    <source>
        <dbReference type="EMBL" id="KAF2647340.1"/>
    </source>
</evidence>
<dbReference type="InterPro" id="IPR053187">
    <property type="entry name" value="Notoamide_regulator"/>
</dbReference>
<keyword evidence="1" id="KW-0539">Nucleus</keyword>
<dbReference type="CDD" id="cd12148">
    <property type="entry name" value="fungal_TF_MHR"/>
    <property type="match status" value="1"/>
</dbReference>
<dbReference type="EMBL" id="MU004632">
    <property type="protein sequence ID" value="KAF2647340.1"/>
    <property type="molecule type" value="Genomic_DNA"/>
</dbReference>
<dbReference type="InterPro" id="IPR001138">
    <property type="entry name" value="Zn2Cys6_DnaBD"/>
</dbReference>
<dbReference type="PROSITE" id="PS00463">
    <property type="entry name" value="ZN2_CY6_FUNGAL_1"/>
    <property type="match status" value="1"/>
</dbReference>
<dbReference type="GO" id="GO:0003677">
    <property type="term" value="F:DNA binding"/>
    <property type="evidence" value="ECO:0007669"/>
    <property type="project" value="InterPro"/>
</dbReference>
<dbReference type="PANTHER" id="PTHR47256">
    <property type="entry name" value="ZN(II)2CYS6 TRANSCRIPTION FACTOR (EUROFUNG)-RELATED"/>
    <property type="match status" value="1"/>
</dbReference>
<dbReference type="Proteomes" id="UP000799324">
    <property type="component" value="Unassembled WGS sequence"/>
</dbReference>
<dbReference type="PROSITE" id="PS50048">
    <property type="entry name" value="ZN2_CY6_FUNGAL_2"/>
    <property type="match status" value="1"/>
</dbReference>
<dbReference type="SMART" id="SM00066">
    <property type="entry name" value="GAL4"/>
    <property type="match status" value="1"/>
</dbReference>
<reference evidence="3" key="1">
    <citation type="journal article" date="2020" name="Stud. Mycol.">
        <title>101 Dothideomycetes genomes: a test case for predicting lifestyles and emergence of pathogens.</title>
        <authorList>
            <person name="Haridas S."/>
            <person name="Albert R."/>
            <person name="Binder M."/>
            <person name="Bloem J."/>
            <person name="Labutti K."/>
            <person name="Salamov A."/>
            <person name="Andreopoulos B."/>
            <person name="Baker S."/>
            <person name="Barry K."/>
            <person name="Bills G."/>
            <person name="Bluhm B."/>
            <person name="Cannon C."/>
            <person name="Castanera R."/>
            <person name="Culley D."/>
            <person name="Daum C."/>
            <person name="Ezra D."/>
            <person name="Gonzalez J."/>
            <person name="Henrissat B."/>
            <person name="Kuo A."/>
            <person name="Liang C."/>
            <person name="Lipzen A."/>
            <person name="Lutzoni F."/>
            <person name="Magnuson J."/>
            <person name="Mondo S."/>
            <person name="Nolan M."/>
            <person name="Ohm R."/>
            <person name="Pangilinan J."/>
            <person name="Park H.-J."/>
            <person name="Ramirez L."/>
            <person name="Alfaro M."/>
            <person name="Sun H."/>
            <person name="Tritt A."/>
            <person name="Yoshinaga Y."/>
            <person name="Zwiers L.-H."/>
            <person name="Turgeon B."/>
            <person name="Goodwin S."/>
            <person name="Spatafora J."/>
            <person name="Crous P."/>
            <person name="Grigoriev I."/>
        </authorList>
    </citation>
    <scope>NUCLEOTIDE SEQUENCE</scope>
    <source>
        <strain evidence="3">CBS 122681</strain>
    </source>
</reference>
<dbReference type="GO" id="GO:0008270">
    <property type="term" value="F:zinc ion binding"/>
    <property type="evidence" value="ECO:0007669"/>
    <property type="project" value="InterPro"/>
</dbReference>
<feature type="domain" description="Zn(2)-C6 fungal-type" evidence="2">
    <location>
        <begin position="34"/>
        <end position="64"/>
    </location>
</feature>
<gene>
    <name evidence="3" type="ORF">K491DRAFT_772515</name>
</gene>
<keyword evidence="4" id="KW-1185">Reference proteome</keyword>
<dbReference type="Pfam" id="PF00172">
    <property type="entry name" value="Zn_clus"/>
    <property type="match status" value="1"/>
</dbReference>
<sequence length="657" mass="75142">MSAPLRPLLPVVAGGEGSKGAVSAENRRKRVSSACEACRLQKTKCSGERPTCQACILRQTICTYTATEARQIRQRYEDLRRHHSAHEELFDLIKTLPEQQAVEVFHRVRAGADANAIVNNVKDGNLLLQLHLVPETRFRYELLYSRDMLASLALEAAATEAGHRSHSNNSASSGYQSQYVRPYHAAVFVEPRLDNARPSEWTTVSKDDTLMRNLLAAYFTHEYHLWPVFQKDYFLEAMTQASTGKRRNACCSPLLVNATLTYAYYCSKQVPNRFRYWEPDNLGYRFFAEAKRLWEMQVINDKHHNLASVQAALMINIVYNLYGLDKIGSRYGVEGLVIAKNLRLFDGNAHIRSERIRNARNFTAWCLFNIDSHLAWQFFRHPYLSKPPDFVLPEPSTNMVWYSEIWTRYPMSQTLSPTYFAQYFKATSDCRVILARLCYASFGEGMKLPSHQAIVFAKQLIGCLDYQIILMTLCQPFVQEGWEHDCSPRNIVSDAERDINVLIRLYYFRHGFADAHVYLTAPLSKLGFMSLNSINDRMTRQELEYARSSLLLALRGLREQGRNYYATRTIYYILKSQLRPEEERLLQGSEDLATASDEKPSLDSDIQSAWTPRIVDISDDPVAEELSKLAKQFLTIDSGEHSDYDTGSNSPASARAV</sequence>
<dbReference type="PANTHER" id="PTHR47256:SF1">
    <property type="entry name" value="ZN(II)2CYS6 TRANSCRIPTION FACTOR (EUROFUNG)"/>
    <property type="match status" value="1"/>
</dbReference>
<dbReference type="InterPro" id="IPR036864">
    <property type="entry name" value="Zn2-C6_fun-type_DNA-bd_sf"/>
</dbReference>
<dbReference type="CDD" id="cd00067">
    <property type="entry name" value="GAL4"/>
    <property type="match status" value="1"/>
</dbReference>
<protein>
    <recommendedName>
        <fullName evidence="2">Zn(2)-C6 fungal-type domain-containing protein</fullName>
    </recommendedName>
</protein>
<dbReference type="GO" id="GO:0006351">
    <property type="term" value="P:DNA-templated transcription"/>
    <property type="evidence" value="ECO:0007669"/>
    <property type="project" value="InterPro"/>
</dbReference>
<accession>A0A6A6SIC7</accession>
<organism evidence="3 4">
    <name type="scientific">Lophiostoma macrostomum CBS 122681</name>
    <dbReference type="NCBI Taxonomy" id="1314788"/>
    <lineage>
        <taxon>Eukaryota</taxon>
        <taxon>Fungi</taxon>
        <taxon>Dikarya</taxon>
        <taxon>Ascomycota</taxon>
        <taxon>Pezizomycotina</taxon>
        <taxon>Dothideomycetes</taxon>
        <taxon>Pleosporomycetidae</taxon>
        <taxon>Pleosporales</taxon>
        <taxon>Lophiostomataceae</taxon>
        <taxon>Lophiostoma</taxon>
    </lineage>
</organism>
<dbReference type="Gene3D" id="4.10.240.10">
    <property type="entry name" value="Zn(2)-C6 fungal-type DNA-binding domain"/>
    <property type="match status" value="1"/>
</dbReference>
<evidence type="ECO:0000256" key="1">
    <source>
        <dbReference type="ARBA" id="ARBA00023242"/>
    </source>
</evidence>
<dbReference type="OrthoDB" id="426882at2759"/>
<dbReference type="AlphaFoldDB" id="A0A6A6SIC7"/>
<dbReference type="GO" id="GO:0000981">
    <property type="term" value="F:DNA-binding transcription factor activity, RNA polymerase II-specific"/>
    <property type="evidence" value="ECO:0007669"/>
    <property type="project" value="InterPro"/>
</dbReference>
<name>A0A6A6SIC7_9PLEO</name>
<evidence type="ECO:0000313" key="4">
    <source>
        <dbReference type="Proteomes" id="UP000799324"/>
    </source>
</evidence>
<evidence type="ECO:0000259" key="2">
    <source>
        <dbReference type="PROSITE" id="PS50048"/>
    </source>
</evidence>
<proteinExistence type="predicted"/>